<keyword evidence="1" id="KW-0732">Signal</keyword>
<dbReference type="Proteomes" id="UP000813461">
    <property type="component" value="Unassembled WGS sequence"/>
</dbReference>
<accession>A0A8K0REV3</accession>
<evidence type="ECO:0000256" key="1">
    <source>
        <dbReference type="SAM" id="SignalP"/>
    </source>
</evidence>
<feature type="signal peptide" evidence="1">
    <location>
        <begin position="1"/>
        <end position="24"/>
    </location>
</feature>
<evidence type="ECO:0000313" key="3">
    <source>
        <dbReference type="Proteomes" id="UP000813461"/>
    </source>
</evidence>
<name>A0A8K0REV3_9PLEO</name>
<dbReference type="EMBL" id="JAGMVJ010000002">
    <property type="protein sequence ID" value="KAH7093225.1"/>
    <property type="molecule type" value="Genomic_DNA"/>
</dbReference>
<organism evidence="2 3">
    <name type="scientific">Paraphoma chrysanthemicola</name>
    <dbReference type="NCBI Taxonomy" id="798071"/>
    <lineage>
        <taxon>Eukaryota</taxon>
        <taxon>Fungi</taxon>
        <taxon>Dikarya</taxon>
        <taxon>Ascomycota</taxon>
        <taxon>Pezizomycotina</taxon>
        <taxon>Dothideomycetes</taxon>
        <taxon>Pleosporomycetidae</taxon>
        <taxon>Pleosporales</taxon>
        <taxon>Pleosporineae</taxon>
        <taxon>Phaeosphaeriaceae</taxon>
        <taxon>Paraphoma</taxon>
    </lineage>
</organism>
<dbReference type="AlphaFoldDB" id="A0A8K0REV3"/>
<gene>
    <name evidence="2" type="ORF">FB567DRAFT_514930</name>
</gene>
<proteinExistence type="predicted"/>
<protein>
    <submittedName>
        <fullName evidence="2">Uncharacterized protein</fullName>
    </submittedName>
</protein>
<sequence>MATQTLCACIISVLVLFVPSFYQSLTPVLNPGNAVIVRIRNTQILHGGGSVGAKIGRLVQQSGTDIVDANCTDPEGSS</sequence>
<reference evidence="2" key="1">
    <citation type="journal article" date="2021" name="Nat. Commun.">
        <title>Genetic determinants of endophytism in the Arabidopsis root mycobiome.</title>
        <authorList>
            <person name="Mesny F."/>
            <person name="Miyauchi S."/>
            <person name="Thiergart T."/>
            <person name="Pickel B."/>
            <person name="Atanasova L."/>
            <person name="Karlsson M."/>
            <person name="Huettel B."/>
            <person name="Barry K.W."/>
            <person name="Haridas S."/>
            <person name="Chen C."/>
            <person name="Bauer D."/>
            <person name="Andreopoulos W."/>
            <person name="Pangilinan J."/>
            <person name="LaButti K."/>
            <person name="Riley R."/>
            <person name="Lipzen A."/>
            <person name="Clum A."/>
            <person name="Drula E."/>
            <person name="Henrissat B."/>
            <person name="Kohler A."/>
            <person name="Grigoriev I.V."/>
            <person name="Martin F.M."/>
            <person name="Hacquard S."/>
        </authorList>
    </citation>
    <scope>NUCLEOTIDE SEQUENCE</scope>
    <source>
        <strain evidence="2">MPI-SDFR-AT-0120</strain>
    </source>
</reference>
<comment type="caution">
    <text evidence="2">The sequence shown here is derived from an EMBL/GenBank/DDBJ whole genome shotgun (WGS) entry which is preliminary data.</text>
</comment>
<feature type="chain" id="PRO_5035463021" evidence="1">
    <location>
        <begin position="25"/>
        <end position="78"/>
    </location>
</feature>
<evidence type="ECO:0000313" key="2">
    <source>
        <dbReference type="EMBL" id="KAH7093225.1"/>
    </source>
</evidence>
<keyword evidence="3" id="KW-1185">Reference proteome</keyword>